<dbReference type="InterPro" id="IPR006140">
    <property type="entry name" value="D-isomer_DH_NAD-bd"/>
</dbReference>
<dbReference type="InterPro" id="IPR029009">
    <property type="entry name" value="ASB_dom_sf"/>
</dbReference>
<accession>A0ABW2RM59</accession>
<sequence>MYKVLITDPLSDHGIEKLLQAEDVEVVRKVGLTGDDLLLEIESADALLVRSQTKVTEEVINKGRRLKVIARAGVGVDNIDVPAATKKGVIVVNAPDGNTISTAEHTFAMLISLARNIPQAHRTVVQGEWNRKAFVGVELNQKTLSIIGFGRIGSELAKRAKAFRMNVVAFDPYLTEERAEKFGIKKASFDEAISVGDFITVHTPLTKETRHLINHNVFAKMKDGVRILNCARGGIIEESALYDAIVSGKVAGAALDVFEVEPPGNHPLFSLPQVIATPHLGASTIEAQENVAVDVSEEVLHILRGEPFKNAVNLPSIPAELQQKLAPYQELVEKLGHFVGQMTTEAIKEITITYAGELADREVAPLTRMMLKSALSHHLAEINYVNAPHVAKQRGIHVLEQKSGHSHGFTQWLNIEVKTAQSQHSVSGTLLNGFGPRITKIDQFPVDVTPKGHLLFIQHLDQPGAIGRVGTLLGSQGINIATMQVGRKMAGGQAIMILRVDKPLPNDVMETLKQVDEIQSVMEIDL</sequence>
<evidence type="ECO:0000313" key="12">
    <source>
        <dbReference type="EMBL" id="MFC7442165.1"/>
    </source>
</evidence>
<name>A0ABW2RM59_9BACL</name>
<keyword evidence="6 10" id="KW-0520">NAD</keyword>
<evidence type="ECO:0000256" key="6">
    <source>
        <dbReference type="ARBA" id="ARBA00023027"/>
    </source>
</evidence>
<evidence type="ECO:0000313" key="13">
    <source>
        <dbReference type="Proteomes" id="UP001596500"/>
    </source>
</evidence>
<dbReference type="Gene3D" id="3.40.50.720">
    <property type="entry name" value="NAD(P)-binding Rossmann-like Domain"/>
    <property type="match status" value="2"/>
</dbReference>
<dbReference type="InterPro" id="IPR006236">
    <property type="entry name" value="PGDH"/>
</dbReference>
<evidence type="ECO:0000256" key="7">
    <source>
        <dbReference type="ARBA" id="ARBA00023299"/>
    </source>
</evidence>
<dbReference type="Pfam" id="PF02826">
    <property type="entry name" value="2-Hacid_dh_C"/>
    <property type="match status" value="1"/>
</dbReference>
<keyword evidence="7 10" id="KW-0718">Serine biosynthesis</keyword>
<keyword evidence="10" id="KW-0028">Amino-acid biosynthesis</keyword>
<dbReference type="PROSITE" id="PS51671">
    <property type="entry name" value="ACT"/>
    <property type="match status" value="1"/>
</dbReference>
<dbReference type="GO" id="GO:0004617">
    <property type="term" value="F:phosphoglycerate dehydrogenase activity"/>
    <property type="evidence" value="ECO:0007669"/>
    <property type="project" value="UniProtKB-EC"/>
</dbReference>
<dbReference type="Gene3D" id="3.30.1330.90">
    <property type="entry name" value="D-3-phosphoglycerate dehydrogenase, domain 3"/>
    <property type="match status" value="1"/>
</dbReference>
<dbReference type="NCBIfam" id="TIGR01327">
    <property type="entry name" value="PGDH"/>
    <property type="match status" value="1"/>
</dbReference>
<comment type="catalytic activity">
    <reaction evidence="8">
        <text>(R)-2-hydroxyglutarate + NAD(+) = 2-oxoglutarate + NADH + H(+)</text>
        <dbReference type="Rhea" id="RHEA:49612"/>
        <dbReference type="ChEBI" id="CHEBI:15378"/>
        <dbReference type="ChEBI" id="CHEBI:15801"/>
        <dbReference type="ChEBI" id="CHEBI:16810"/>
        <dbReference type="ChEBI" id="CHEBI:57540"/>
        <dbReference type="ChEBI" id="CHEBI:57945"/>
        <dbReference type="EC" id="1.1.1.399"/>
    </reaction>
</comment>
<dbReference type="Pfam" id="PF00389">
    <property type="entry name" value="2-Hacid_dh"/>
    <property type="match status" value="1"/>
</dbReference>
<dbReference type="SUPFAM" id="SSF52283">
    <property type="entry name" value="Formate/glycerate dehydrogenase catalytic domain-like"/>
    <property type="match status" value="1"/>
</dbReference>
<evidence type="ECO:0000256" key="3">
    <source>
        <dbReference type="ARBA" id="ARBA00005854"/>
    </source>
</evidence>
<evidence type="ECO:0000256" key="5">
    <source>
        <dbReference type="ARBA" id="ARBA00023002"/>
    </source>
</evidence>
<evidence type="ECO:0000256" key="4">
    <source>
        <dbReference type="ARBA" id="ARBA00021582"/>
    </source>
</evidence>
<dbReference type="Gene3D" id="3.30.70.260">
    <property type="match status" value="1"/>
</dbReference>
<dbReference type="Pfam" id="PF19304">
    <property type="entry name" value="PGDH_inter"/>
    <property type="match status" value="1"/>
</dbReference>
<dbReference type="SUPFAM" id="SSF55021">
    <property type="entry name" value="ACT-like"/>
    <property type="match status" value="1"/>
</dbReference>
<comment type="pathway">
    <text evidence="2 10">Amino-acid biosynthesis; L-serine biosynthesis; L-serine from 3-phospho-D-glycerate: step 1/3.</text>
</comment>
<dbReference type="PROSITE" id="PS00671">
    <property type="entry name" value="D_2_HYDROXYACID_DH_3"/>
    <property type="match status" value="1"/>
</dbReference>
<protein>
    <recommendedName>
        <fullName evidence="4 10">D-3-phosphoglycerate dehydrogenase</fullName>
        <ecNumber evidence="10">1.1.1.95</ecNumber>
    </recommendedName>
</protein>
<proteinExistence type="inferred from homology"/>
<comment type="caution">
    <text evidence="12">The sequence shown here is derived from an EMBL/GenBank/DDBJ whole genome shotgun (WGS) entry which is preliminary data.</text>
</comment>
<keyword evidence="5 10" id="KW-0560">Oxidoreductase</keyword>
<dbReference type="EMBL" id="JBHTBW010000045">
    <property type="protein sequence ID" value="MFC7442165.1"/>
    <property type="molecule type" value="Genomic_DNA"/>
</dbReference>
<dbReference type="Proteomes" id="UP001596500">
    <property type="component" value="Unassembled WGS sequence"/>
</dbReference>
<dbReference type="PANTHER" id="PTHR42789">
    <property type="entry name" value="D-ISOMER SPECIFIC 2-HYDROXYACID DEHYDROGENASE FAMILY PROTEIN (AFU_ORTHOLOGUE AFUA_6G10090)"/>
    <property type="match status" value="1"/>
</dbReference>
<feature type="domain" description="ACT" evidence="11">
    <location>
        <begin position="454"/>
        <end position="526"/>
    </location>
</feature>
<dbReference type="InterPro" id="IPR006139">
    <property type="entry name" value="D-isomer_2_OHA_DH_cat_dom"/>
</dbReference>
<dbReference type="InterPro" id="IPR002912">
    <property type="entry name" value="ACT_dom"/>
</dbReference>
<evidence type="ECO:0000256" key="9">
    <source>
        <dbReference type="ARBA" id="ARBA00048731"/>
    </source>
</evidence>
<gene>
    <name evidence="12" type="primary">serA</name>
    <name evidence="12" type="ORF">ACFQNG_13805</name>
</gene>
<dbReference type="SUPFAM" id="SSF51735">
    <property type="entry name" value="NAD(P)-binding Rossmann-fold domains"/>
    <property type="match status" value="1"/>
</dbReference>
<dbReference type="InterPro" id="IPR050857">
    <property type="entry name" value="D-2-hydroxyacid_DH"/>
</dbReference>
<dbReference type="InterPro" id="IPR045865">
    <property type="entry name" value="ACT-like_dom_sf"/>
</dbReference>
<evidence type="ECO:0000256" key="8">
    <source>
        <dbReference type="ARBA" id="ARBA00048126"/>
    </source>
</evidence>
<dbReference type="CDD" id="cd04902">
    <property type="entry name" value="ACT_3PGDH-xct"/>
    <property type="match status" value="1"/>
</dbReference>
<evidence type="ECO:0000256" key="10">
    <source>
        <dbReference type="RuleBase" id="RU363003"/>
    </source>
</evidence>
<dbReference type="InterPro" id="IPR029753">
    <property type="entry name" value="D-isomer_DH_CS"/>
</dbReference>
<dbReference type="EC" id="1.1.1.95" evidence="10"/>
<dbReference type="InterPro" id="IPR036291">
    <property type="entry name" value="NAD(P)-bd_dom_sf"/>
</dbReference>
<comment type="similarity">
    <text evidence="3 10">Belongs to the D-isomer specific 2-hydroxyacid dehydrogenase family.</text>
</comment>
<dbReference type="InterPro" id="IPR045626">
    <property type="entry name" value="PGDH_ASB_dom"/>
</dbReference>
<dbReference type="CDD" id="cd12173">
    <property type="entry name" value="PGDH_4"/>
    <property type="match status" value="1"/>
</dbReference>
<dbReference type="SUPFAM" id="SSF143548">
    <property type="entry name" value="Serine metabolism enzymes domain"/>
    <property type="match status" value="1"/>
</dbReference>
<reference evidence="13" key="1">
    <citation type="journal article" date="2019" name="Int. J. Syst. Evol. Microbiol.">
        <title>The Global Catalogue of Microorganisms (GCM) 10K type strain sequencing project: providing services to taxonomists for standard genome sequencing and annotation.</title>
        <authorList>
            <consortium name="The Broad Institute Genomics Platform"/>
            <consortium name="The Broad Institute Genome Sequencing Center for Infectious Disease"/>
            <person name="Wu L."/>
            <person name="Ma J."/>
        </authorList>
    </citation>
    <scope>NUCLEOTIDE SEQUENCE [LARGE SCALE GENOMIC DNA]</scope>
    <source>
        <strain evidence="13">CGMCC 1.12942</strain>
    </source>
</reference>
<evidence type="ECO:0000256" key="1">
    <source>
        <dbReference type="ARBA" id="ARBA00003800"/>
    </source>
</evidence>
<dbReference type="Pfam" id="PF01842">
    <property type="entry name" value="ACT"/>
    <property type="match status" value="1"/>
</dbReference>
<keyword evidence="13" id="KW-1185">Reference proteome</keyword>
<comment type="catalytic activity">
    <reaction evidence="9 10">
        <text>(2R)-3-phosphoglycerate + NAD(+) = 3-phosphooxypyruvate + NADH + H(+)</text>
        <dbReference type="Rhea" id="RHEA:12641"/>
        <dbReference type="ChEBI" id="CHEBI:15378"/>
        <dbReference type="ChEBI" id="CHEBI:18110"/>
        <dbReference type="ChEBI" id="CHEBI:57540"/>
        <dbReference type="ChEBI" id="CHEBI:57945"/>
        <dbReference type="ChEBI" id="CHEBI:58272"/>
        <dbReference type="EC" id="1.1.1.95"/>
    </reaction>
</comment>
<comment type="function">
    <text evidence="1">Catalyzes the reversible oxidation of 3-phospho-D-glycerate to 3-phosphonooxypyruvate, the first step of the phosphorylated L-serine biosynthesis pathway. Also catalyzes the reversible oxidation of 2-hydroxyglutarate to 2-oxoglutarate.</text>
</comment>
<evidence type="ECO:0000256" key="2">
    <source>
        <dbReference type="ARBA" id="ARBA00005216"/>
    </source>
</evidence>
<dbReference type="PANTHER" id="PTHR42789:SF1">
    <property type="entry name" value="D-ISOMER SPECIFIC 2-HYDROXYACID DEHYDROGENASE FAMILY PROTEIN (AFU_ORTHOLOGUE AFUA_6G10090)"/>
    <property type="match status" value="1"/>
</dbReference>
<evidence type="ECO:0000259" key="11">
    <source>
        <dbReference type="PROSITE" id="PS51671"/>
    </source>
</evidence>
<dbReference type="RefSeq" id="WP_379865838.1">
    <property type="nucleotide sequence ID" value="NZ_JBHTBW010000045.1"/>
</dbReference>
<organism evidence="12 13">
    <name type="scientific">Laceyella putida</name>
    <dbReference type="NCBI Taxonomy" id="110101"/>
    <lineage>
        <taxon>Bacteria</taxon>
        <taxon>Bacillati</taxon>
        <taxon>Bacillota</taxon>
        <taxon>Bacilli</taxon>
        <taxon>Bacillales</taxon>
        <taxon>Thermoactinomycetaceae</taxon>
        <taxon>Laceyella</taxon>
    </lineage>
</organism>